<organism evidence="1 2">
    <name type="scientific">Dermatophagoides pteronyssinus</name>
    <name type="common">European house dust mite</name>
    <dbReference type="NCBI Taxonomy" id="6956"/>
    <lineage>
        <taxon>Eukaryota</taxon>
        <taxon>Metazoa</taxon>
        <taxon>Ecdysozoa</taxon>
        <taxon>Arthropoda</taxon>
        <taxon>Chelicerata</taxon>
        <taxon>Arachnida</taxon>
        <taxon>Acari</taxon>
        <taxon>Acariformes</taxon>
        <taxon>Sarcoptiformes</taxon>
        <taxon>Astigmata</taxon>
        <taxon>Psoroptidia</taxon>
        <taxon>Analgoidea</taxon>
        <taxon>Pyroglyphidae</taxon>
        <taxon>Dermatophagoidinae</taxon>
        <taxon>Dermatophagoides</taxon>
    </lineage>
</organism>
<sequence>MSWIVERYLECHCREYQASTSSMTDTFVQLSIFDSIQDGIFQYEPVDQKVNRPKKLKKTGYNHQRRII</sequence>
<protein>
    <submittedName>
        <fullName evidence="1">Uncharacterized protein</fullName>
    </submittedName>
</protein>
<gene>
    <name evidence="1" type="ORF">DERP_010213</name>
</gene>
<proteinExistence type="predicted"/>
<reference evidence="1 2" key="1">
    <citation type="journal article" date="2018" name="J. Allergy Clin. Immunol.">
        <title>High-quality assembly of Dermatophagoides pteronyssinus genome and transcriptome reveals a wide range of novel allergens.</title>
        <authorList>
            <person name="Liu X.Y."/>
            <person name="Yang K.Y."/>
            <person name="Wang M.Q."/>
            <person name="Kwok J.S."/>
            <person name="Zeng X."/>
            <person name="Yang Z."/>
            <person name="Xiao X.J."/>
            <person name="Lau C.P."/>
            <person name="Li Y."/>
            <person name="Huang Z.M."/>
            <person name="Ba J.G."/>
            <person name="Yim A.K."/>
            <person name="Ouyang C.Y."/>
            <person name="Ngai S.M."/>
            <person name="Chan T.F."/>
            <person name="Leung E.L."/>
            <person name="Liu L."/>
            <person name="Liu Z.G."/>
            <person name="Tsui S.K."/>
        </authorList>
    </citation>
    <scope>NUCLEOTIDE SEQUENCE [LARGE SCALE GENOMIC DNA]</scope>
    <source>
        <strain evidence="1">Derp</strain>
    </source>
</reference>
<evidence type="ECO:0000313" key="1">
    <source>
        <dbReference type="EMBL" id="KAH9418345.1"/>
    </source>
</evidence>
<reference evidence="1 2" key="2">
    <citation type="journal article" date="2022" name="Mol. Biol. Evol.">
        <title>Comparative Genomics Reveals Insights into the Divergent Evolution of Astigmatic Mites and Household Pest Adaptations.</title>
        <authorList>
            <person name="Xiong Q."/>
            <person name="Wan A.T."/>
            <person name="Liu X."/>
            <person name="Fung C.S."/>
            <person name="Xiao X."/>
            <person name="Malainual N."/>
            <person name="Hou J."/>
            <person name="Wang L."/>
            <person name="Wang M."/>
            <person name="Yang K.Y."/>
            <person name="Cui Y."/>
            <person name="Leung E.L."/>
            <person name="Nong W."/>
            <person name="Shin S.K."/>
            <person name="Au S.W."/>
            <person name="Jeong K.Y."/>
            <person name="Chew F.T."/>
            <person name="Hui J.H."/>
            <person name="Leung T.F."/>
            <person name="Tungtrongchitr A."/>
            <person name="Zhong N."/>
            <person name="Liu Z."/>
            <person name="Tsui S.K."/>
        </authorList>
    </citation>
    <scope>NUCLEOTIDE SEQUENCE [LARGE SCALE GENOMIC DNA]</scope>
    <source>
        <strain evidence="1">Derp</strain>
    </source>
</reference>
<dbReference type="Proteomes" id="UP000887458">
    <property type="component" value="Unassembled WGS sequence"/>
</dbReference>
<accession>A0ABQ8J7K2</accession>
<comment type="caution">
    <text evidence="1">The sequence shown here is derived from an EMBL/GenBank/DDBJ whole genome shotgun (WGS) entry which is preliminary data.</text>
</comment>
<evidence type="ECO:0000313" key="2">
    <source>
        <dbReference type="Proteomes" id="UP000887458"/>
    </source>
</evidence>
<dbReference type="EMBL" id="NJHN03000064">
    <property type="protein sequence ID" value="KAH9418345.1"/>
    <property type="molecule type" value="Genomic_DNA"/>
</dbReference>
<name>A0ABQ8J7K2_DERPT</name>
<keyword evidence="2" id="KW-1185">Reference proteome</keyword>